<gene>
    <name evidence="2" type="ORF">BXY82_2455</name>
</gene>
<sequence>METTHSNTNALEGKTIALIAYLTILGLIIAFIMNAEKKNAFAKFHIIQSFGLALTGLALGLLNYIPYLGWLINLIGVCILLYMWIMGLMNAINEKTKPVPLMGEFYIKWFNNI</sequence>
<evidence type="ECO:0000313" key="2">
    <source>
        <dbReference type="EMBL" id="TDU40408.1"/>
    </source>
</evidence>
<name>A0A4R7PZF9_9FLAO</name>
<dbReference type="RefSeq" id="WP_133758426.1">
    <property type="nucleotide sequence ID" value="NZ_SOBW01000008.1"/>
</dbReference>
<keyword evidence="1" id="KW-0472">Membrane</keyword>
<dbReference type="Proteomes" id="UP000294689">
    <property type="component" value="Unassembled WGS sequence"/>
</dbReference>
<dbReference type="EMBL" id="SOBW01000008">
    <property type="protein sequence ID" value="TDU40408.1"/>
    <property type="molecule type" value="Genomic_DNA"/>
</dbReference>
<accession>A0A4R7PZF9</accession>
<feature type="transmembrane region" description="Helical" evidence="1">
    <location>
        <begin position="46"/>
        <end position="65"/>
    </location>
</feature>
<keyword evidence="3" id="KW-1185">Reference proteome</keyword>
<comment type="caution">
    <text evidence="2">The sequence shown here is derived from an EMBL/GenBank/DDBJ whole genome shotgun (WGS) entry which is preliminary data.</text>
</comment>
<dbReference type="OrthoDB" id="6400719at2"/>
<reference evidence="2 3" key="1">
    <citation type="submission" date="2019-03" db="EMBL/GenBank/DDBJ databases">
        <title>Genomic Encyclopedia of Archaeal and Bacterial Type Strains, Phase II (KMG-II): from individual species to whole genera.</title>
        <authorList>
            <person name="Goeker M."/>
        </authorList>
    </citation>
    <scope>NUCLEOTIDE SEQUENCE [LARGE SCALE GENOMIC DNA]</scope>
    <source>
        <strain evidence="2 3">DSM 28135</strain>
    </source>
</reference>
<keyword evidence="1" id="KW-0812">Transmembrane</keyword>
<evidence type="ECO:0000313" key="3">
    <source>
        <dbReference type="Proteomes" id="UP000294689"/>
    </source>
</evidence>
<evidence type="ECO:0000256" key="1">
    <source>
        <dbReference type="SAM" id="Phobius"/>
    </source>
</evidence>
<dbReference type="AlphaFoldDB" id="A0A4R7PZF9"/>
<organism evidence="2 3">
    <name type="scientific">Gelidibacter sediminis</name>
    <dbReference type="NCBI Taxonomy" id="1608710"/>
    <lineage>
        <taxon>Bacteria</taxon>
        <taxon>Pseudomonadati</taxon>
        <taxon>Bacteroidota</taxon>
        <taxon>Flavobacteriia</taxon>
        <taxon>Flavobacteriales</taxon>
        <taxon>Flavobacteriaceae</taxon>
        <taxon>Gelidibacter</taxon>
    </lineage>
</organism>
<keyword evidence="1" id="KW-1133">Transmembrane helix</keyword>
<proteinExistence type="predicted"/>
<protein>
    <submittedName>
        <fullName evidence="2">Putative membrane protein</fullName>
    </submittedName>
</protein>
<feature type="transmembrane region" description="Helical" evidence="1">
    <location>
        <begin position="15"/>
        <end position="34"/>
    </location>
</feature>
<feature type="transmembrane region" description="Helical" evidence="1">
    <location>
        <begin position="71"/>
        <end position="92"/>
    </location>
</feature>